<protein>
    <submittedName>
        <fullName evidence="1">Uncharacterized protein</fullName>
    </submittedName>
</protein>
<dbReference type="EMBL" id="VWCJ01000026">
    <property type="protein sequence ID" value="KAA4991209.1"/>
    <property type="molecule type" value="Genomic_DNA"/>
</dbReference>
<organism evidence="1 4">
    <name type="scientific">Bacteroides fragilis</name>
    <dbReference type="NCBI Taxonomy" id="817"/>
    <lineage>
        <taxon>Bacteria</taxon>
        <taxon>Pseudomonadati</taxon>
        <taxon>Bacteroidota</taxon>
        <taxon>Bacteroidia</taxon>
        <taxon>Bacteroidales</taxon>
        <taxon>Bacteroidaceae</taxon>
        <taxon>Bacteroides</taxon>
    </lineage>
</organism>
<evidence type="ECO:0000313" key="4">
    <source>
        <dbReference type="Proteomes" id="UP000479773"/>
    </source>
</evidence>
<dbReference type="EMBL" id="VWEQ01000024">
    <property type="protein sequence ID" value="KAA4748540.1"/>
    <property type="molecule type" value="Genomic_DNA"/>
</dbReference>
<evidence type="ECO:0000313" key="2">
    <source>
        <dbReference type="EMBL" id="KAA4991209.1"/>
    </source>
</evidence>
<gene>
    <name evidence="2" type="ORF">F2Z89_21695</name>
    <name evidence="1" type="ORF">F3B44_20440</name>
</gene>
<proteinExistence type="predicted"/>
<evidence type="ECO:0000313" key="3">
    <source>
        <dbReference type="Proteomes" id="UP000460666"/>
    </source>
</evidence>
<comment type="caution">
    <text evidence="1">The sequence shown here is derived from an EMBL/GenBank/DDBJ whole genome shotgun (WGS) entry which is preliminary data.</text>
</comment>
<evidence type="ECO:0000313" key="1">
    <source>
        <dbReference type="EMBL" id="KAA4748540.1"/>
    </source>
</evidence>
<sequence length="53" mass="6375">MEYFHTLFHIFHNIPHCIPFPFISYSPTNQQISSHVFFLAQDLENTQYKCLTK</sequence>
<reference evidence="3 4" key="1">
    <citation type="journal article" date="2019" name="Nat. Med.">
        <title>A library of human gut bacterial isolates paired with longitudinal multiomics data enables mechanistic microbiome research.</title>
        <authorList>
            <person name="Poyet M."/>
            <person name="Groussin M."/>
            <person name="Gibbons S.M."/>
            <person name="Avila-Pacheco J."/>
            <person name="Jiang X."/>
            <person name="Kearney S.M."/>
            <person name="Perrotta A.R."/>
            <person name="Berdy B."/>
            <person name="Zhao S."/>
            <person name="Lieberman T.D."/>
            <person name="Swanson P.K."/>
            <person name="Smith M."/>
            <person name="Roesemann S."/>
            <person name="Alexander J.E."/>
            <person name="Rich S.A."/>
            <person name="Livny J."/>
            <person name="Vlamakis H."/>
            <person name="Clish C."/>
            <person name="Bullock K."/>
            <person name="Deik A."/>
            <person name="Scott J."/>
            <person name="Pierce K.A."/>
            <person name="Xavier R.J."/>
            <person name="Alm E.J."/>
        </authorList>
    </citation>
    <scope>NUCLEOTIDE SEQUENCE [LARGE SCALE GENOMIC DNA]</scope>
    <source>
        <strain evidence="1 4">BIOML-A106</strain>
        <strain evidence="2 3">BIOML-A46</strain>
    </source>
</reference>
<dbReference type="AlphaFoldDB" id="A0A5M5TLR2"/>
<dbReference type="Proteomes" id="UP000460666">
    <property type="component" value="Unassembled WGS sequence"/>
</dbReference>
<accession>A0A5M5TLR2</accession>
<dbReference type="Proteomes" id="UP000479773">
    <property type="component" value="Unassembled WGS sequence"/>
</dbReference>
<name>A0A5M5TLR2_BACFG</name>